<dbReference type="SMART" id="SM00939">
    <property type="entry name" value="PepX_C"/>
    <property type="match status" value="1"/>
</dbReference>
<dbReference type="Proteomes" id="UP001216907">
    <property type="component" value="Unassembled WGS sequence"/>
</dbReference>
<dbReference type="InterPro" id="IPR008979">
    <property type="entry name" value="Galactose-bd-like_sf"/>
</dbReference>
<organism evidence="4 5">
    <name type="scientific">Paludisphaera mucosa</name>
    <dbReference type="NCBI Taxonomy" id="3030827"/>
    <lineage>
        <taxon>Bacteria</taxon>
        <taxon>Pseudomonadati</taxon>
        <taxon>Planctomycetota</taxon>
        <taxon>Planctomycetia</taxon>
        <taxon>Isosphaerales</taxon>
        <taxon>Isosphaeraceae</taxon>
        <taxon>Paludisphaera</taxon>
    </lineage>
</organism>
<dbReference type="InterPro" id="IPR000383">
    <property type="entry name" value="Xaa-Pro-like_dom"/>
</dbReference>
<dbReference type="SUPFAM" id="SSF53474">
    <property type="entry name" value="alpha/beta-Hydrolases"/>
    <property type="match status" value="1"/>
</dbReference>
<feature type="signal peptide" evidence="2">
    <location>
        <begin position="1"/>
        <end position="25"/>
    </location>
</feature>
<dbReference type="RefSeq" id="WP_277860878.1">
    <property type="nucleotide sequence ID" value="NZ_JARRAG010000002.1"/>
</dbReference>
<dbReference type="EMBL" id="JARRAG010000002">
    <property type="protein sequence ID" value="MDG3004523.1"/>
    <property type="molecule type" value="Genomic_DNA"/>
</dbReference>
<dbReference type="SUPFAM" id="SSF49785">
    <property type="entry name" value="Galactose-binding domain-like"/>
    <property type="match status" value="1"/>
</dbReference>
<comment type="caution">
    <text evidence="4">The sequence shown here is derived from an EMBL/GenBank/DDBJ whole genome shotgun (WGS) entry which is preliminary data.</text>
</comment>
<reference evidence="4 5" key="1">
    <citation type="submission" date="2023-03" db="EMBL/GenBank/DDBJ databases">
        <title>Paludisphaera mucosa sp. nov. a novel planctomycete from northern fen.</title>
        <authorList>
            <person name="Ivanova A."/>
        </authorList>
    </citation>
    <scope>NUCLEOTIDE SEQUENCE [LARGE SCALE GENOMIC DNA]</scope>
    <source>
        <strain evidence="4 5">Pla2</strain>
    </source>
</reference>
<keyword evidence="2" id="KW-0732">Signal</keyword>
<protein>
    <submittedName>
        <fullName evidence="4">CocE/NonD family hydrolase</fullName>
    </submittedName>
</protein>
<dbReference type="Gene3D" id="2.60.120.260">
    <property type="entry name" value="Galactose-binding domain-like"/>
    <property type="match status" value="1"/>
</dbReference>
<dbReference type="Gene3D" id="3.40.50.1820">
    <property type="entry name" value="alpha/beta hydrolase"/>
    <property type="match status" value="1"/>
</dbReference>
<sequence length="629" mass="69735">MMSVRTSRALLAACAAAFLLPAATAIGEEAVDVKASYTKYEFLIPMRDGVRLFTAVYVPKDRSRVYPIMLNRTPYGVAPYGPDAYRAALGPSPRFSDDGFIFAYQDVRGRYMSEGEYVNMRPHLAIKTDANEIDESTDTYDTIDWLLKNVGGHNGKVGQWGISYPGFYTSMGMIDAHPALKASSPQAPIADWFAGDDWHHNGALFLAHAFNFMSSFGHPRPAPVKKNAFDRTMYNDKPDGYAFFLGLGPLANADARYYKGDVPFWNEMMKHADYDDFWKARNIRPHLKNIKPAVLNVGGWYDAENLYGPLETYRAVEASSPKATNVLVMGPWSHGSWSGGDGASLGPIAFHSNTAEYYRDQIEFPFFQTILKGGDGPAALPEARVFETGTNQWRTFDAWPPKAAKPKTLYLAAGGGVAFSPPESAASPSFDEYVSDPAKPVPFIDAVSNRMTGDYMIQDQRFASRRPDVLVYQTGPLAEDLTLVGPIQVKIHVSTSGGDSDWVVKLVDVFPDDHAGETTAGTPLASFQGLVRGDVMRGRYRNSLSAPEPFVPNQPTAVNFTMQDVDHTFRSGHRLMIQVQSTWFPLVDRNPQKYVDVYAAKPEDFQKAVQRVFHEPAAPSRLEVLELPR</sequence>
<keyword evidence="1 4" id="KW-0378">Hydrolase</keyword>
<dbReference type="Pfam" id="PF08530">
    <property type="entry name" value="PepX_C"/>
    <property type="match status" value="1"/>
</dbReference>
<keyword evidence="5" id="KW-1185">Reference proteome</keyword>
<evidence type="ECO:0000313" key="4">
    <source>
        <dbReference type="EMBL" id="MDG3004523.1"/>
    </source>
</evidence>
<dbReference type="NCBIfam" id="TIGR00976">
    <property type="entry name" value="CocE_NonD"/>
    <property type="match status" value="1"/>
</dbReference>
<accession>A0ABT6FAA4</accession>
<dbReference type="InterPro" id="IPR029058">
    <property type="entry name" value="AB_hydrolase_fold"/>
</dbReference>
<gene>
    <name evidence="4" type="ORF">PZE19_12120</name>
</gene>
<dbReference type="InterPro" id="IPR005674">
    <property type="entry name" value="CocE/Ser_esterase"/>
</dbReference>
<dbReference type="InterPro" id="IPR013736">
    <property type="entry name" value="Xaa-Pro_dipept_C"/>
</dbReference>
<name>A0ABT6FAA4_9BACT</name>
<proteinExistence type="predicted"/>
<evidence type="ECO:0000259" key="3">
    <source>
        <dbReference type="SMART" id="SM00939"/>
    </source>
</evidence>
<dbReference type="GO" id="GO:0016787">
    <property type="term" value="F:hydrolase activity"/>
    <property type="evidence" value="ECO:0007669"/>
    <property type="project" value="UniProtKB-KW"/>
</dbReference>
<dbReference type="Pfam" id="PF02129">
    <property type="entry name" value="Peptidase_S15"/>
    <property type="match status" value="1"/>
</dbReference>
<dbReference type="Gene3D" id="1.10.3020.10">
    <property type="entry name" value="alpha-amino acid ester hydrolase ( Helical cap domain)"/>
    <property type="match status" value="1"/>
</dbReference>
<feature type="domain" description="Xaa-Pro dipeptidyl-peptidase C-terminal" evidence="3">
    <location>
        <begin position="364"/>
        <end position="623"/>
    </location>
</feature>
<feature type="chain" id="PRO_5047098699" evidence="2">
    <location>
        <begin position="26"/>
        <end position="629"/>
    </location>
</feature>
<evidence type="ECO:0000256" key="2">
    <source>
        <dbReference type="SAM" id="SignalP"/>
    </source>
</evidence>
<evidence type="ECO:0000313" key="5">
    <source>
        <dbReference type="Proteomes" id="UP001216907"/>
    </source>
</evidence>
<evidence type="ECO:0000256" key="1">
    <source>
        <dbReference type="ARBA" id="ARBA00022801"/>
    </source>
</evidence>